<accession>A0A5C9QZ87</accession>
<dbReference type="AlphaFoldDB" id="A0A5C9QZ87"/>
<name>A0A5C9QZ87_VIBCL</name>
<comment type="caution">
    <text evidence="1">The sequence shown here is derived from an EMBL/GenBank/DDBJ whole genome shotgun (WGS) entry which is preliminary data.</text>
</comment>
<reference evidence="1 2" key="1">
    <citation type="submission" date="2019-06" db="EMBL/GenBank/DDBJ databases">
        <title>Vibrio cholerae phylogeny based on whole-genome sequencing reveals genetic diversity and population strucutre.</title>
        <authorList>
            <person name="Zhiqiu Y."/>
            <person name="Bin L."/>
            <person name="Lingyan J."/>
        </authorList>
    </citation>
    <scope>NUCLEOTIDE SEQUENCE [LARGE SCALE GENOMIC DNA]</scope>
    <source>
        <strain evidence="1 2">N2768</strain>
    </source>
</reference>
<dbReference type="EMBL" id="VSGZ01000035">
    <property type="protein sequence ID" value="TXY92127.1"/>
    <property type="molecule type" value="Genomic_DNA"/>
</dbReference>
<evidence type="ECO:0000313" key="2">
    <source>
        <dbReference type="Proteomes" id="UP000323583"/>
    </source>
</evidence>
<gene>
    <name evidence="1" type="ORF">FXE67_09045</name>
</gene>
<proteinExistence type="predicted"/>
<sequence>MVSLAAPPYGVRKERVKAPAMKPFTRLPRKIGCFPLHKVMSLPQCFHNNHDFISTTYLAVEPVTTRKLERLLPSSLG</sequence>
<evidence type="ECO:0000313" key="1">
    <source>
        <dbReference type="EMBL" id="TXY92127.1"/>
    </source>
</evidence>
<dbReference type="Proteomes" id="UP000323583">
    <property type="component" value="Unassembled WGS sequence"/>
</dbReference>
<organism evidence="1 2">
    <name type="scientific">Vibrio cholerae</name>
    <dbReference type="NCBI Taxonomy" id="666"/>
    <lineage>
        <taxon>Bacteria</taxon>
        <taxon>Pseudomonadati</taxon>
        <taxon>Pseudomonadota</taxon>
        <taxon>Gammaproteobacteria</taxon>
        <taxon>Vibrionales</taxon>
        <taxon>Vibrionaceae</taxon>
        <taxon>Vibrio</taxon>
    </lineage>
</organism>
<protein>
    <submittedName>
        <fullName evidence="1">Uncharacterized protein</fullName>
    </submittedName>
</protein>